<evidence type="ECO:0000313" key="2">
    <source>
        <dbReference type="EMBL" id="KAK7314971.1"/>
    </source>
</evidence>
<sequence>MTVPHNTQFVIWFYLNTCVHVINTSFFVSPTLSYLFLVISIFLFPYYASEKQHFAFSSSRFRYSYQQLTSGEKKTTILGAFCWTGVCRFVKKL</sequence>
<evidence type="ECO:0000313" key="3">
    <source>
        <dbReference type="Proteomes" id="UP001367508"/>
    </source>
</evidence>
<reference evidence="2 3" key="1">
    <citation type="submission" date="2024-01" db="EMBL/GenBank/DDBJ databases">
        <title>The genomes of 5 underutilized Papilionoideae crops provide insights into root nodulation and disease resistanc.</title>
        <authorList>
            <person name="Jiang F."/>
        </authorList>
    </citation>
    <scope>NUCLEOTIDE SEQUENCE [LARGE SCALE GENOMIC DNA]</scope>
    <source>
        <strain evidence="2">LVBAO_FW01</strain>
        <tissue evidence="2">Leaves</tissue>
    </source>
</reference>
<accession>A0AAN9KDW3</accession>
<proteinExistence type="predicted"/>
<comment type="caution">
    <text evidence="2">The sequence shown here is derived from an EMBL/GenBank/DDBJ whole genome shotgun (WGS) entry which is preliminary data.</text>
</comment>
<evidence type="ECO:0000256" key="1">
    <source>
        <dbReference type="SAM" id="Phobius"/>
    </source>
</evidence>
<keyword evidence="1" id="KW-1133">Transmembrane helix</keyword>
<keyword evidence="3" id="KW-1185">Reference proteome</keyword>
<feature type="transmembrane region" description="Helical" evidence="1">
    <location>
        <begin position="31"/>
        <end position="48"/>
    </location>
</feature>
<organism evidence="2 3">
    <name type="scientific">Canavalia gladiata</name>
    <name type="common">Sword bean</name>
    <name type="synonym">Dolichos gladiatus</name>
    <dbReference type="NCBI Taxonomy" id="3824"/>
    <lineage>
        <taxon>Eukaryota</taxon>
        <taxon>Viridiplantae</taxon>
        <taxon>Streptophyta</taxon>
        <taxon>Embryophyta</taxon>
        <taxon>Tracheophyta</taxon>
        <taxon>Spermatophyta</taxon>
        <taxon>Magnoliopsida</taxon>
        <taxon>eudicotyledons</taxon>
        <taxon>Gunneridae</taxon>
        <taxon>Pentapetalae</taxon>
        <taxon>rosids</taxon>
        <taxon>fabids</taxon>
        <taxon>Fabales</taxon>
        <taxon>Fabaceae</taxon>
        <taxon>Papilionoideae</taxon>
        <taxon>50 kb inversion clade</taxon>
        <taxon>NPAAA clade</taxon>
        <taxon>indigoferoid/millettioid clade</taxon>
        <taxon>Phaseoleae</taxon>
        <taxon>Canavalia</taxon>
    </lineage>
</organism>
<protein>
    <submittedName>
        <fullName evidence="2">Uncharacterized protein</fullName>
    </submittedName>
</protein>
<dbReference type="EMBL" id="JAYMYQ010000008">
    <property type="protein sequence ID" value="KAK7314971.1"/>
    <property type="molecule type" value="Genomic_DNA"/>
</dbReference>
<name>A0AAN9KDW3_CANGL</name>
<dbReference type="AlphaFoldDB" id="A0AAN9KDW3"/>
<dbReference type="Proteomes" id="UP001367508">
    <property type="component" value="Unassembled WGS sequence"/>
</dbReference>
<keyword evidence="1" id="KW-0472">Membrane</keyword>
<gene>
    <name evidence="2" type="ORF">VNO77_33503</name>
</gene>
<keyword evidence="1" id="KW-0812">Transmembrane</keyword>